<evidence type="ECO:0000313" key="2">
    <source>
        <dbReference type="EMBL" id="RDL33051.1"/>
    </source>
</evidence>
<evidence type="ECO:0000256" key="1">
    <source>
        <dbReference type="SAM" id="Phobius"/>
    </source>
</evidence>
<dbReference type="AlphaFoldDB" id="A0A370TEF2"/>
<dbReference type="EMBL" id="NPIC01000009">
    <property type="protein sequence ID" value="RDL33051.1"/>
    <property type="molecule type" value="Genomic_DNA"/>
</dbReference>
<comment type="caution">
    <text evidence="2">The sequence shown here is derived from an EMBL/GenBank/DDBJ whole genome shotgun (WGS) entry which is preliminary data.</text>
</comment>
<reference evidence="2 3" key="1">
    <citation type="journal article" date="2018" name="IMA Fungus">
        <title>IMA Genome-F 9: Draft genome sequence of Annulohypoxylon stygium, Aspergillus mulundensis, Berkeleyomyces basicola (syn. Thielaviopsis basicola), Ceratocystis smalleyi, two Cercospora beticola strains, Coleophoma cylindrospora, Fusarium fracticaudum, Phialophora cf. hyalina, and Morchella septimelata.</title>
        <authorList>
            <person name="Wingfield B.D."/>
            <person name="Bills G.F."/>
            <person name="Dong Y."/>
            <person name="Huang W."/>
            <person name="Nel W.J."/>
            <person name="Swalarsk-Parry B.S."/>
            <person name="Vaghefi N."/>
            <person name="Wilken P.M."/>
            <person name="An Z."/>
            <person name="de Beer Z.W."/>
            <person name="De Vos L."/>
            <person name="Chen L."/>
            <person name="Duong T.A."/>
            <person name="Gao Y."/>
            <person name="Hammerbacher A."/>
            <person name="Kikkert J.R."/>
            <person name="Li Y."/>
            <person name="Li H."/>
            <person name="Li K."/>
            <person name="Li Q."/>
            <person name="Liu X."/>
            <person name="Ma X."/>
            <person name="Naidoo K."/>
            <person name="Pethybridge S.J."/>
            <person name="Sun J."/>
            <person name="Steenkamp E.T."/>
            <person name="van der Nest M.A."/>
            <person name="van Wyk S."/>
            <person name="Wingfield M.J."/>
            <person name="Xiong C."/>
            <person name="Yue Q."/>
            <person name="Zhang X."/>
        </authorList>
    </citation>
    <scope>NUCLEOTIDE SEQUENCE [LARGE SCALE GENOMIC DNA]</scope>
    <source>
        <strain evidence="2 3">BP 5553</strain>
    </source>
</reference>
<keyword evidence="1" id="KW-1133">Transmembrane helix</keyword>
<name>A0A370TEF2_9HELO</name>
<sequence>MFTAIGSAALQTGLKKKIPAYVAAAALKAGLSPFSVPAFVGALVSGDKAALLSILNMNPAIIGSGVAALKQAFMDSIRVVFIIGASFGVVVCVACLFIGDLKSTMNYHVDAPVENLSAKDKYHGDDPVSRNKP</sequence>
<organism evidence="2 3">
    <name type="scientific">Venustampulla echinocandica</name>
    <dbReference type="NCBI Taxonomy" id="2656787"/>
    <lineage>
        <taxon>Eukaryota</taxon>
        <taxon>Fungi</taxon>
        <taxon>Dikarya</taxon>
        <taxon>Ascomycota</taxon>
        <taxon>Pezizomycotina</taxon>
        <taxon>Leotiomycetes</taxon>
        <taxon>Helotiales</taxon>
        <taxon>Pleuroascaceae</taxon>
        <taxon>Venustampulla</taxon>
    </lineage>
</organism>
<keyword evidence="1" id="KW-0472">Membrane</keyword>
<accession>A0A370TEF2</accession>
<dbReference type="GeneID" id="43601339"/>
<dbReference type="RefSeq" id="XP_031866544.1">
    <property type="nucleotide sequence ID" value="XM_032017113.1"/>
</dbReference>
<keyword evidence="1" id="KW-0812">Transmembrane</keyword>
<gene>
    <name evidence="2" type="ORF">BP5553_08490</name>
</gene>
<protein>
    <submittedName>
        <fullName evidence="2">Uncharacterized protein</fullName>
    </submittedName>
</protein>
<feature type="transmembrane region" description="Helical" evidence="1">
    <location>
        <begin position="76"/>
        <end position="99"/>
    </location>
</feature>
<proteinExistence type="predicted"/>
<keyword evidence="3" id="KW-1185">Reference proteome</keyword>
<feature type="transmembrane region" description="Helical" evidence="1">
    <location>
        <begin position="21"/>
        <end position="44"/>
    </location>
</feature>
<dbReference type="OrthoDB" id="2587356at2759"/>
<dbReference type="Proteomes" id="UP000254866">
    <property type="component" value="Unassembled WGS sequence"/>
</dbReference>
<evidence type="ECO:0000313" key="3">
    <source>
        <dbReference type="Proteomes" id="UP000254866"/>
    </source>
</evidence>